<gene>
    <name evidence="1" type="ORF">Dxin01_04076</name>
</gene>
<evidence type="ECO:0008006" key="3">
    <source>
        <dbReference type="Google" id="ProtNLM"/>
    </source>
</evidence>
<name>A0ABP9VI36_9DEIO</name>
<evidence type="ECO:0000313" key="2">
    <source>
        <dbReference type="Proteomes" id="UP001458946"/>
    </source>
</evidence>
<dbReference type="EMBL" id="BAABRN010000105">
    <property type="protein sequence ID" value="GAA5504306.1"/>
    <property type="molecule type" value="Genomic_DNA"/>
</dbReference>
<accession>A0ABP9VI36</accession>
<protein>
    <recommendedName>
        <fullName evidence="3">Replication-relaxation</fullName>
    </recommendedName>
</protein>
<sequence>MHSNRQKRLVRALLADGEVATTAQLERLGILRGAELLNLPTRTLSMNTNGKGSLRSLTFVALKSETLDRPTRDLGHQAARFELRRYRRDMDWADVRRTNHTGGAKHAFPDWLLFDGVSGRFLFSVEVDVGYPRETIRKKLIGADEEWGTPGYLYATTIHSRVAWFRDVVAELHAKGLVPHLKRAEGVYVNFWAVGDPYTGRPYCQKLNRSRWKISQGESPESQ</sequence>
<keyword evidence="2" id="KW-1185">Reference proteome</keyword>
<proteinExistence type="predicted"/>
<organism evidence="1 2">
    <name type="scientific">Deinococcus xinjiangensis</name>
    <dbReference type="NCBI Taxonomy" id="457454"/>
    <lineage>
        <taxon>Bacteria</taxon>
        <taxon>Thermotogati</taxon>
        <taxon>Deinococcota</taxon>
        <taxon>Deinococci</taxon>
        <taxon>Deinococcales</taxon>
        <taxon>Deinococcaceae</taxon>
        <taxon>Deinococcus</taxon>
    </lineage>
</organism>
<dbReference type="RefSeq" id="WP_353544267.1">
    <property type="nucleotide sequence ID" value="NZ_BAABRN010000105.1"/>
</dbReference>
<reference evidence="1 2" key="1">
    <citation type="submission" date="2024-02" db="EMBL/GenBank/DDBJ databases">
        <title>Deinococcus xinjiangensis NBRC 107630.</title>
        <authorList>
            <person name="Ichikawa N."/>
            <person name="Katano-Makiyama Y."/>
            <person name="Hidaka K."/>
        </authorList>
    </citation>
    <scope>NUCLEOTIDE SEQUENCE [LARGE SCALE GENOMIC DNA]</scope>
    <source>
        <strain evidence="1 2">NBRC 107630</strain>
    </source>
</reference>
<comment type="caution">
    <text evidence="1">The sequence shown here is derived from an EMBL/GenBank/DDBJ whole genome shotgun (WGS) entry which is preliminary data.</text>
</comment>
<dbReference type="Proteomes" id="UP001458946">
    <property type="component" value="Unassembled WGS sequence"/>
</dbReference>
<evidence type="ECO:0000313" key="1">
    <source>
        <dbReference type="EMBL" id="GAA5504306.1"/>
    </source>
</evidence>